<dbReference type="PROSITE" id="PS00107">
    <property type="entry name" value="PROTEIN_KINASE_ATP"/>
    <property type="match status" value="1"/>
</dbReference>
<dbReference type="SUPFAM" id="SSF56112">
    <property type="entry name" value="Protein kinase-like (PK-like)"/>
    <property type="match status" value="1"/>
</dbReference>
<dbReference type="EMBL" id="ABCS01000070">
    <property type="protein sequence ID" value="EDM76208.1"/>
    <property type="molecule type" value="Genomic_DNA"/>
</dbReference>
<feature type="domain" description="Protein kinase" evidence="7">
    <location>
        <begin position="52"/>
        <end position="328"/>
    </location>
</feature>
<dbReference type="GO" id="GO:0004674">
    <property type="term" value="F:protein serine/threonine kinase activity"/>
    <property type="evidence" value="ECO:0007669"/>
    <property type="project" value="TreeGrafter"/>
</dbReference>
<sequence>MPPIDHDDTLSASEGMGGTPSLGLGLGLELARRRAMERFFGAPAEPLKIGRYLVEAELGSGGMGTVWRAFDGVLHRPVALKFLRGGGGAGLEGGGRLVEEAQALARLSHPNVVPVYDVGEHEGRVWLAMELVEGQTLLAWVTSEGPSVRQRLRAWIDAGRGLAAVHEVGLVHRDVKPDNVLMGADGRVRLLDFGLVRSRGRSLEGASTRDGSERRASLPAQDQRAPTQEHAFVGTPRYAAPEQRHTAWVGAEADQYAFCVALYEALFGVLPQGAPLDAGASLPLPPGAGRGVPRRVRAALARGLCRDPGGRHPDMGALLVALEGRPVRTLVGWTMVGALAVGALAGLVGARSLGPVASEATPCVEAARAVEGWPARRAALVEVLDGPRAAPALAFLDSWVEAWAATAQRSCEEVHVEGLRSEDSLDRRRACLDASLGEFDVVVSGLEGDPSRLALIWDWTRDLSLPESCLSEAVLAKAPLSPEQARRVDALRRELFSLGLDVQGQPLAERRARVEAILEQGEAAEFGEVRARALELRVVLARIAGDEAAARRGIGRLFDEREGPWSAQLQARAWLELTRLELELEPSVDADEAEWTAARYQGSLADLSWPTREQARARMLSARVAFARGRPREAVVELRAAVEGYAELGAAGEAEKLDALRNLAVVLGALDSPELPRVRRRIEALARELGEGESSDRCTDAALDATTSVEAGELERGRAQAEAALGVCREADGGRSLNAAYLHALLALVGLYEGKLDDALGHALAADQGYREVWLEDADAHALSLSTLATVRFHRDGPAAAVDDYRRALALAEASAGFEPSERELLRANLAEALFASGQAAAARPMLRRALRELGPDEPRGAVPRKVYSAVLLELGEVESAWEQIEPALAQLAEDANAVELADARFIAARIAGEEGRKGEARAFGEAALEDYRKLGADFEEQRSIVEAWLDGGGSDLEKE</sequence>
<dbReference type="InterPro" id="IPR000719">
    <property type="entry name" value="Prot_kinase_dom"/>
</dbReference>
<dbReference type="InterPro" id="IPR017441">
    <property type="entry name" value="Protein_kinase_ATP_BS"/>
</dbReference>
<evidence type="ECO:0000256" key="4">
    <source>
        <dbReference type="ARBA" id="ARBA00022840"/>
    </source>
</evidence>
<dbReference type="PROSITE" id="PS50011">
    <property type="entry name" value="PROTEIN_KINASE_DOM"/>
    <property type="match status" value="1"/>
</dbReference>
<name>A6GD50_9BACT</name>
<keyword evidence="3 8" id="KW-0418">Kinase</keyword>
<dbReference type="PROSITE" id="PS00108">
    <property type="entry name" value="PROTEIN_KINASE_ST"/>
    <property type="match status" value="1"/>
</dbReference>
<dbReference type="Proteomes" id="UP000005801">
    <property type="component" value="Unassembled WGS sequence"/>
</dbReference>
<dbReference type="SUPFAM" id="SSF48452">
    <property type="entry name" value="TPR-like"/>
    <property type="match status" value="2"/>
</dbReference>
<dbReference type="Gene3D" id="1.25.40.10">
    <property type="entry name" value="Tetratricopeptide repeat domain"/>
    <property type="match status" value="1"/>
</dbReference>
<dbReference type="AlphaFoldDB" id="A6GD50"/>
<evidence type="ECO:0000256" key="2">
    <source>
        <dbReference type="ARBA" id="ARBA00022741"/>
    </source>
</evidence>
<keyword evidence="9" id="KW-1185">Reference proteome</keyword>
<reference evidence="8 9" key="1">
    <citation type="submission" date="2007-06" db="EMBL/GenBank/DDBJ databases">
        <authorList>
            <person name="Shimkets L."/>
            <person name="Ferriera S."/>
            <person name="Johnson J."/>
            <person name="Kravitz S."/>
            <person name="Beeson K."/>
            <person name="Sutton G."/>
            <person name="Rogers Y.-H."/>
            <person name="Friedman R."/>
            <person name="Frazier M."/>
            <person name="Venter J.C."/>
        </authorList>
    </citation>
    <scope>NUCLEOTIDE SEQUENCE [LARGE SCALE GENOMIC DNA]</scope>
    <source>
        <strain evidence="8 9">SIR-1</strain>
    </source>
</reference>
<dbReference type="eggNOG" id="COG0515">
    <property type="taxonomic scope" value="Bacteria"/>
</dbReference>
<evidence type="ECO:0000256" key="3">
    <source>
        <dbReference type="ARBA" id="ARBA00022777"/>
    </source>
</evidence>
<dbReference type="InterPro" id="IPR011990">
    <property type="entry name" value="TPR-like_helical_dom_sf"/>
</dbReference>
<accession>A6GD50</accession>
<dbReference type="PANTHER" id="PTHR43289:SF6">
    <property type="entry name" value="SERINE_THREONINE-PROTEIN KINASE NEKL-3"/>
    <property type="match status" value="1"/>
</dbReference>
<comment type="caution">
    <text evidence="8">The sequence shown here is derived from an EMBL/GenBank/DDBJ whole genome shotgun (WGS) entry which is preliminary data.</text>
</comment>
<organism evidence="8 9">
    <name type="scientific">Plesiocystis pacifica SIR-1</name>
    <dbReference type="NCBI Taxonomy" id="391625"/>
    <lineage>
        <taxon>Bacteria</taxon>
        <taxon>Pseudomonadati</taxon>
        <taxon>Myxococcota</taxon>
        <taxon>Polyangia</taxon>
        <taxon>Nannocystales</taxon>
        <taxon>Nannocystaceae</taxon>
        <taxon>Plesiocystis</taxon>
    </lineage>
</organism>
<dbReference type="PANTHER" id="PTHR43289">
    <property type="entry name" value="MITOGEN-ACTIVATED PROTEIN KINASE KINASE KINASE 20-RELATED"/>
    <property type="match status" value="1"/>
</dbReference>
<keyword evidence="1" id="KW-0808">Transferase</keyword>
<feature type="region of interest" description="Disordered" evidence="6">
    <location>
        <begin position="202"/>
        <end position="229"/>
    </location>
</feature>
<keyword evidence="2 5" id="KW-0547">Nucleotide-binding</keyword>
<proteinExistence type="predicted"/>
<dbReference type="OrthoDB" id="9801841at2"/>
<dbReference type="RefSeq" id="WP_006974641.1">
    <property type="nucleotide sequence ID" value="NZ_ABCS01000070.1"/>
</dbReference>
<evidence type="ECO:0000256" key="1">
    <source>
        <dbReference type="ARBA" id="ARBA00022679"/>
    </source>
</evidence>
<keyword evidence="4 5" id="KW-0067">ATP-binding</keyword>
<dbReference type="CDD" id="cd14014">
    <property type="entry name" value="STKc_PknB_like"/>
    <property type="match status" value="1"/>
</dbReference>
<gene>
    <name evidence="8" type="ORF">PPSIR1_07643</name>
</gene>
<evidence type="ECO:0000313" key="9">
    <source>
        <dbReference type="Proteomes" id="UP000005801"/>
    </source>
</evidence>
<dbReference type="Gene3D" id="1.10.510.10">
    <property type="entry name" value="Transferase(Phosphotransferase) domain 1"/>
    <property type="match status" value="1"/>
</dbReference>
<dbReference type="Gene3D" id="3.30.200.20">
    <property type="entry name" value="Phosphorylase Kinase, domain 1"/>
    <property type="match status" value="1"/>
</dbReference>
<dbReference type="STRING" id="391625.PPSIR1_07643"/>
<evidence type="ECO:0000313" key="8">
    <source>
        <dbReference type="EMBL" id="EDM76208.1"/>
    </source>
</evidence>
<dbReference type="InterPro" id="IPR008271">
    <property type="entry name" value="Ser/Thr_kinase_AS"/>
</dbReference>
<evidence type="ECO:0000259" key="7">
    <source>
        <dbReference type="PROSITE" id="PS50011"/>
    </source>
</evidence>
<dbReference type="GO" id="GO:0005524">
    <property type="term" value="F:ATP binding"/>
    <property type="evidence" value="ECO:0007669"/>
    <property type="project" value="UniProtKB-UniRule"/>
</dbReference>
<evidence type="ECO:0000256" key="5">
    <source>
        <dbReference type="PROSITE-ProRule" id="PRU10141"/>
    </source>
</evidence>
<evidence type="ECO:0000256" key="6">
    <source>
        <dbReference type="SAM" id="MobiDB-lite"/>
    </source>
</evidence>
<feature type="binding site" evidence="5">
    <location>
        <position position="81"/>
    </location>
    <ligand>
        <name>ATP</name>
        <dbReference type="ChEBI" id="CHEBI:30616"/>
    </ligand>
</feature>
<dbReference type="Pfam" id="PF00069">
    <property type="entry name" value="Pkinase"/>
    <property type="match status" value="1"/>
</dbReference>
<dbReference type="InterPro" id="IPR011009">
    <property type="entry name" value="Kinase-like_dom_sf"/>
</dbReference>
<dbReference type="SMART" id="SM00220">
    <property type="entry name" value="S_TKc"/>
    <property type="match status" value="1"/>
</dbReference>
<protein>
    <submittedName>
        <fullName evidence="8">Serine/threonine kinase family protein</fullName>
    </submittedName>
</protein>